<dbReference type="InterPro" id="IPR018202">
    <property type="entry name" value="Ser_caboxypep_ser_AS"/>
</dbReference>
<dbReference type="OrthoDB" id="443318at2759"/>
<protein>
    <recommendedName>
        <fullName evidence="7">Carboxypeptidase</fullName>
        <ecNumber evidence="7">3.4.16.-</ecNumber>
    </recommendedName>
</protein>
<dbReference type="AlphaFoldDB" id="A0A9P6CNI8"/>
<keyword evidence="2 7" id="KW-0121">Carboxypeptidase</keyword>
<keyword evidence="4" id="KW-0732">Signal</keyword>
<organism evidence="8 9">
    <name type="scientific">Collybia nuda</name>
    <dbReference type="NCBI Taxonomy" id="64659"/>
    <lineage>
        <taxon>Eukaryota</taxon>
        <taxon>Fungi</taxon>
        <taxon>Dikarya</taxon>
        <taxon>Basidiomycota</taxon>
        <taxon>Agaricomycotina</taxon>
        <taxon>Agaricomycetes</taxon>
        <taxon>Agaricomycetidae</taxon>
        <taxon>Agaricales</taxon>
        <taxon>Tricholomatineae</taxon>
        <taxon>Clitocybaceae</taxon>
        <taxon>Collybia</taxon>
    </lineage>
</organism>
<dbReference type="Proteomes" id="UP000807353">
    <property type="component" value="Unassembled WGS sequence"/>
</dbReference>
<evidence type="ECO:0000256" key="4">
    <source>
        <dbReference type="ARBA" id="ARBA00022729"/>
    </source>
</evidence>
<reference evidence="8" key="1">
    <citation type="submission" date="2020-11" db="EMBL/GenBank/DDBJ databases">
        <authorList>
            <consortium name="DOE Joint Genome Institute"/>
            <person name="Ahrendt S."/>
            <person name="Riley R."/>
            <person name="Andreopoulos W."/>
            <person name="Labutti K."/>
            <person name="Pangilinan J."/>
            <person name="Ruiz-Duenas F.J."/>
            <person name="Barrasa J.M."/>
            <person name="Sanchez-Garcia M."/>
            <person name="Camarero S."/>
            <person name="Miyauchi S."/>
            <person name="Serrano A."/>
            <person name="Linde D."/>
            <person name="Babiker R."/>
            <person name="Drula E."/>
            <person name="Ayuso-Fernandez I."/>
            <person name="Pacheco R."/>
            <person name="Padilla G."/>
            <person name="Ferreira P."/>
            <person name="Barriuso J."/>
            <person name="Kellner H."/>
            <person name="Castanera R."/>
            <person name="Alfaro M."/>
            <person name="Ramirez L."/>
            <person name="Pisabarro A.G."/>
            <person name="Kuo A."/>
            <person name="Tritt A."/>
            <person name="Lipzen A."/>
            <person name="He G."/>
            <person name="Yan M."/>
            <person name="Ng V."/>
            <person name="Cullen D."/>
            <person name="Martin F."/>
            <person name="Rosso M.-N."/>
            <person name="Henrissat B."/>
            <person name="Hibbett D."/>
            <person name="Martinez A.T."/>
            <person name="Grigoriev I.V."/>
        </authorList>
    </citation>
    <scope>NUCLEOTIDE SEQUENCE</scope>
    <source>
        <strain evidence="8">CBS 247.69</strain>
    </source>
</reference>
<dbReference type="Pfam" id="PF00450">
    <property type="entry name" value="Peptidase_S10"/>
    <property type="match status" value="1"/>
</dbReference>
<dbReference type="InterPro" id="IPR001563">
    <property type="entry name" value="Peptidase_S10"/>
</dbReference>
<dbReference type="EMBL" id="MU150239">
    <property type="protein sequence ID" value="KAF9467019.1"/>
    <property type="molecule type" value="Genomic_DNA"/>
</dbReference>
<gene>
    <name evidence="8" type="ORF">BDZ94DRAFT_1280630</name>
</gene>
<sequence length="474" mass="52581">MGITFRLLGALEEELLVDPFVPLGDFSSLSEAEFSHMKHPLFPDYNVRIKKSTFCDGTVGSYTGYIDIQARHLFFYFFESRNDPATDDVIFWTNGGPGCSSSLGLFMELGPCRISDANGTKYHPDSWNSNANIFFIDQPVGVGFSYADYGEVVGTSEEAAKDAAAFVAIFFTHFKQFSGRPFHMAGESYGGRYIPLFASEVYDQNAKLVKAGVPPINLVSIMIGNGYTDIATLIPSYYDMQCTPASVPPVLDITSCVRMKRALPRCEKWTKESCIDQFDSINCNAAMNFCNMELGLPFANTGLNPYDISKDCTGELQDTLCYPVTKQISAYLSRPDVRALLGVDPSITSNFTSCSDKVSSAFTLALDEFHSSHYHVAALLDRGIKALIYVGTYDWICNWVGNERWTLALEWNGQEAFRSQALRDWKVDGKRVGKVRSAKGLTFATVEGAGHMVPYDKPKESLELVNRWLSGGKL</sequence>
<dbReference type="GO" id="GO:0006508">
    <property type="term" value="P:proteolysis"/>
    <property type="evidence" value="ECO:0007669"/>
    <property type="project" value="UniProtKB-KW"/>
</dbReference>
<evidence type="ECO:0000256" key="7">
    <source>
        <dbReference type="RuleBase" id="RU361156"/>
    </source>
</evidence>
<keyword evidence="6" id="KW-0325">Glycoprotein</keyword>
<accession>A0A9P6CNI8</accession>
<dbReference type="PROSITE" id="PS00131">
    <property type="entry name" value="CARBOXYPEPT_SER_SER"/>
    <property type="match status" value="1"/>
</dbReference>
<comment type="caution">
    <text evidence="8">The sequence shown here is derived from an EMBL/GenBank/DDBJ whole genome shotgun (WGS) entry which is preliminary data.</text>
</comment>
<evidence type="ECO:0000256" key="6">
    <source>
        <dbReference type="ARBA" id="ARBA00023180"/>
    </source>
</evidence>
<evidence type="ECO:0000256" key="5">
    <source>
        <dbReference type="ARBA" id="ARBA00022801"/>
    </source>
</evidence>
<dbReference type="PANTHER" id="PTHR11802:SF113">
    <property type="entry name" value="SERINE CARBOXYPEPTIDASE CTSA-4.1"/>
    <property type="match status" value="1"/>
</dbReference>
<dbReference type="GO" id="GO:0004185">
    <property type="term" value="F:serine-type carboxypeptidase activity"/>
    <property type="evidence" value="ECO:0007669"/>
    <property type="project" value="UniProtKB-UniRule"/>
</dbReference>
<keyword evidence="5 7" id="KW-0378">Hydrolase</keyword>
<evidence type="ECO:0000256" key="3">
    <source>
        <dbReference type="ARBA" id="ARBA00022670"/>
    </source>
</evidence>
<proteinExistence type="inferred from homology"/>
<name>A0A9P6CNI8_9AGAR</name>
<evidence type="ECO:0000256" key="1">
    <source>
        <dbReference type="ARBA" id="ARBA00009431"/>
    </source>
</evidence>
<dbReference type="GO" id="GO:0000324">
    <property type="term" value="C:fungal-type vacuole"/>
    <property type="evidence" value="ECO:0007669"/>
    <property type="project" value="TreeGrafter"/>
</dbReference>
<dbReference type="PANTHER" id="PTHR11802">
    <property type="entry name" value="SERINE PROTEASE FAMILY S10 SERINE CARBOXYPEPTIDASE"/>
    <property type="match status" value="1"/>
</dbReference>
<dbReference type="Gene3D" id="3.40.50.1820">
    <property type="entry name" value="alpha/beta hydrolase"/>
    <property type="match status" value="1"/>
</dbReference>
<evidence type="ECO:0000313" key="8">
    <source>
        <dbReference type="EMBL" id="KAF9467019.1"/>
    </source>
</evidence>
<dbReference type="EC" id="3.4.16.-" evidence="7"/>
<evidence type="ECO:0000256" key="2">
    <source>
        <dbReference type="ARBA" id="ARBA00022645"/>
    </source>
</evidence>
<dbReference type="SUPFAM" id="SSF53474">
    <property type="entry name" value="alpha/beta-Hydrolases"/>
    <property type="match status" value="1"/>
</dbReference>
<keyword evidence="3 7" id="KW-0645">Protease</keyword>
<dbReference type="InterPro" id="IPR029058">
    <property type="entry name" value="AB_hydrolase_fold"/>
</dbReference>
<keyword evidence="9" id="KW-1185">Reference proteome</keyword>
<dbReference type="PROSITE" id="PS00560">
    <property type="entry name" value="CARBOXYPEPT_SER_HIS"/>
    <property type="match status" value="1"/>
</dbReference>
<comment type="similarity">
    <text evidence="1 7">Belongs to the peptidase S10 family.</text>
</comment>
<evidence type="ECO:0000313" key="9">
    <source>
        <dbReference type="Proteomes" id="UP000807353"/>
    </source>
</evidence>
<dbReference type="Gene3D" id="1.10.287.410">
    <property type="match status" value="1"/>
</dbReference>
<dbReference type="InterPro" id="IPR033124">
    <property type="entry name" value="Ser_caboxypep_his_AS"/>
</dbReference>
<dbReference type="PRINTS" id="PR00724">
    <property type="entry name" value="CRBOXYPTASEC"/>
</dbReference>
<dbReference type="FunFam" id="3.40.50.1820:FF:000226">
    <property type="entry name" value="Carboxypeptidase"/>
    <property type="match status" value="1"/>
</dbReference>